<dbReference type="EMBL" id="AXCM01000582">
    <property type="status" value="NOT_ANNOTATED_CDS"/>
    <property type="molecule type" value="Genomic_DNA"/>
</dbReference>
<reference evidence="2" key="2">
    <citation type="submission" date="2020-05" db="UniProtKB">
        <authorList>
            <consortium name="EnsemblMetazoa"/>
        </authorList>
    </citation>
    <scope>IDENTIFICATION</scope>
    <source>
        <strain evidence="2">A-37</strain>
    </source>
</reference>
<sequence>MLSLALGLRLALIATSLGVLLTRVDGKEHNHIFDASELDCAGNVTYGAVTLTAYHPLFDSDRKRDYLDAENRKLYTLQEYLDNRAPYVTVGMDPNLRLPYGKEACIPELNRHFRRAVRLQVRDTHEDLRDGGYRRVDICVRTQEDSYDDIVNLLQVTLVL</sequence>
<evidence type="ECO:0000256" key="1">
    <source>
        <dbReference type="SAM" id="SignalP"/>
    </source>
</evidence>
<name>A0A182MR41_9DIPT</name>
<dbReference type="Proteomes" id="UP000075883">
    <property type="component" value="Unassembled WGS sequence"/>
</dbReference>
<accession>A0A182MR41</accession>
<organism evidence="2 3">
    <name type="scientific">Anopheles culicifacies</name>
    <dbReference type="NCBI Taxonomy" id="139723"/>
    <lineage>
        <taxon>Eukaryota</taxon>
        <taxon>Metazoa</taxon>
        <taxon>Ecdysozoa</taxon>
        <taxon>Arthropoda</taxon>
        <taxon>Hexapoda</taxon>
        <taxon>Insecta</taxon>
        <taxon>Pterygota</taxon>
        <taxon>Neoptera</taxon>
        <taxon>Endopterygota</taxon>
        <taxon>Diptera</taxon>
        <taxon>Nematocera</taxon>
        <taxon>Culicoidea</taxon>
        <taxon>Culicidae</taxon>
        <taxon>Anophelinae</taxon>
        <taxon>Anopheles</taxon>
        <taxon>culicifacies species complex</taxon>
    </lineage>
</organism>
<proteinExistence type="predicted"/>
<dbReference type="AlphaFoldDB" id="A0A182MR41"/>
<dbReference type="EnsemblMetazoa" id="ACUA024258-RA">
    <property type="protein sequence ID" value="ACUA024258-PA"/>
    <property type="gene ID" value="ACUA024258"/>
</dbReference>
<dbReference type="VEuPathDB" id="VectorBase:ACUA024258"/>
<feature type="chain" id="PRO_5008128685" evidence="1">
    <location>
        <begin position="27"/>
        <end position="160"/>
    </location>
</feature>
<evidence type="ECO:0000313" key="2">
    <source>
        <dbReference type="EnsemblMetazoa" id="ACUA024258-PA"/>
    </source>
</evidence>
<evidence type="ECO:0000313" key="3">
    <source>
        <dbReference type="Proteomes" id="UP000075883"/>
    </source>
</evidence>
<reference evidence="3" key="1">
    <citation type="submission" date="2013-09" db="EMBL/GenBank/DDBJ databases">
        <title>The Genome Sequence of Anopheles culicifacies species A.</title>
        <authorList>
            <consortium name="The Broad Institute Genomics Platform"/>
            <person name="Neafsey D.E."/>
            <person name="Besansky N."/>
            <person name="Howell P."/>
            <person name="Walton C."/>
            <person name="Young S.K."/>
            <person name="Zeng Q."/>
            <person name="Gargeya S."/>
            <person name="Fitzgerald M."/>
            <person name="Haas B."/>
            <person name="Abouelleil A."/>
            <person name="Allen A.W."/>
            <person name="Alvarado L."/>
            <person name="Arachchi H.M."/>
            <person name="Berlin A.M."/>
            <person name="Chapman S.B."/>
            <person name="Gainer-Dewar J."/>
            <person name="Goldberg J."/>
            <person name="Griggs A."/>
            <person name="Gujja S."/>
            <person name="Hansen M."/>
            <person name="Howarth C."/>
            <person name="Imamovic A."/>
            <person name="Ireland A."/>
            <person name="Larimer J."/>
            <person name="McCowan C."/>
            <person name="Murphy C."/>
            <person name="Pearson M."/>
            <person name="Poon T.W."/>
            <person name="Priest M."/>
            <person name="Roberts A."/>
            <person name="Saif S."/>
            <person name="Shea T."/>
            <person name="Sisk P."/>
            <person name="Sykes S."/>
            <person name="Wortman J."/>
            <person name="Nusbaum C."/>
            <person name="Birren B."/>
        </authorList>
    </citation>
    <scope>NUCLEOTIDE SEQUENCE [LARGE SCALE GENOMIC DNA]</scope>
    <source>
        <strain evidence="3">A-37</strain>
    </source>
</reference>
<keyword evidence="1" id="KW-0732">Signal</keyword>
<feature type="signal peptide" evidence="1">
    <location>
        <begin position="1"/>
        <end position="26"/>
    </location>
</feature>
<protein>
    <submittedName>
        <fullName evidence="2">Uncharacterized protein</fullName>
    </submittedName>
</protein>
<keyword evidence="3" id="KW-1185">Reference proteome</keyword>